<accession>A0A1G9PMQ8</accession>
<dbReference type="Proteomes" id="UP000199476">
    <property type="component" value="Unassembled WGS sequence"/>
</dbReference>
<dbReference type="InterPro" id="IPR035093">
    <property type="entry name" value="RelE/ParE_toxin_dom_sf"/>
</dbReference>
<gene>
    <name evidence="1" type="ORF">SAMN04488692_11365</name>
</gene>
<name>A0A1G9PMQ8_9FIRM</name>
<dbReference type="OrthoDB" id="9787585at2"/>
<reference evidence="1 2" key="1">
    <citation type="submission" date="2016-10" db="EMBL/GenBank/DDBJ databases">
        <authorList>
            <person name="de Groot N.N."/>
        </authorList>
    </citation>
    <scope>NUCLEOTIDE SEQUENCE [LARGE SCALE GENOMIC DNA]</scope>
    <source>
        <strain evidence="1 2">SLAS-1</strain>
    </source>
</reference>
<dbReference type="Gene3D" id="3.30.2310.20">
    <property type="entry name" value="RelE-like"/>
    <property type="match status" value="1"/>
</dbReference>
<dbReference type="EMBL" id="FNGO01000013">
    <property type="protein sequence ID" value="SDL99863.1"/>
    <property type="molecule type" value="Genomic_DNA"/>
</dbReference>
<proteinExistence type="predicted"/>
<dbReference type="AlphaFoldDB" id="A0A1G9PMQ8"/>
<sequence>MSNKKKLIMTSRFKKQAQDLPPEIKKSLQSSLKKLINDPFYNSIHTEKIRGTDIFSSRINKQYRFSWQFEKEGIIILRNVDKHDDLYNRP</sequence>
<dbReference type="SUPFAM" id="SSF143011">
    <property type="entry name" value="RelE-like"/>
    <property type="match status" value="1"/>
</dbReference>
<dbReference type="RefSeq" id="WP_089760559.1">
    <property type="nucleotide sequence ID" value="NZ_FNGO01000013.1"/>
</dbReference>
<dbReference type="STRING" id="321763.SAMN04488692_11365"/>
<evidence type="ECO:0000313" key="2">
    <source>
        <dbReference type="Proteomes" id="UP000199476"/>
    </source>
</evidence>
<protein>
    <recommendedName>
        <fullName evidence="3">mRNA-degrading endonuclease RelE, toxin component of the RelBE toxin-antitoxin system</fullName>
    </recommendedName>
</protein>
<organism evidence="1 2">
    <name type="scientific">Halarsenatibacter silvermanii</name>
    <dbReference type="NCBI Taxonomy" id="321763"/>
    <lineage>
        <taxon>Bacteria</taxon>
        <taxon>Bacillati</taxon>
        <taxon>Bacillota</taxon>
        <taxon>Clostridia</taxon>
        <taxon>Halanaerobiales</taxon>
        <taxon>Halarsenatibacteraceae</taxon>
        <taxon>Halarsenatibacter</taxon>
    </lineage>
</organism>
<evidence type="ECO:0008006" key="3">
    <source>
        <dbReference type="Google" id="ProtNLM"/>
    </source>
</evidence>
<keyword evidence="2" id="KW-1185">Reference proteome</keyword>
<evidence type="ECO:0000313" key="1">
    <source>
        <dbReference type="EMBL" id="SDL99863.1"/>
    </source>
</evidence>